<evidence type="ECO:0000256" key="1">
    <source>
        <dbReference type="SAM" id="MobiDB-lite"/>
    </source>
</evidence>
<organism evidence="3 4">
    <name type="scientific">Exocentrus adspersus</name>
    <dbReference type="NCBI Taxonomy" id="1586481"/>
    <lineage>
        <taxon>Eukaryota</taxon>
        <taxon>Metazoa</taxon>
        <taxon>Ecdysozoa</taxon>
        <taxon>Arthropoda</taxon>
        <taxon>Hexapoda</taxon>
        <taxon>Insecta</taxon>
        <taxon>Pterygota</taxon>
        <taxon>Neoptera</taxon>
        <taxon>Endopterygota</taxon>
        <taxon>Coleoptera</taxon>
        <taxon>Polyphaga</taxon>
        <taxon>Cucujiformia</taxon>
        <taxon>Chrysomeloidea</taxon>
        <taxon>Cerambycidae</taxon>
        <taxon>Lamiinae</taxon>
        <taxon>Acanthocinini</taxon>
        <taxon>Exocentrus</taxon>
    </lineage>
</organism>
<dbReference type="InterPro" id="IPR036397">
    <property type="entry name" value="RNaseH_sf"/>
</dbReference>
<feature type="region of interest" description="Disordered" evidence="1">
    <location>
        <begin position="867"/>
        <end position="886"/>
    </location>
</feature>
<dbReference type="AlphaFoldDB" id="A0AAV8VEV7"/>
<evidence type="ECO:0000313" key="3">
    <source>
        <dbReference type="EMBL" id="KAJ8912809.1"/>
    </source>
</evidence>
<dbReference type="Pfam" id="PF13358">
    <property type="entry name" value="DDE_3"/>
    <property type="match status" value="1"/>
</dbReference>
<dbReference type="EMBL" id="JANEYG010000111">
    <property type="protein sequence ID" value="KAJ8912809.1"/>
    <property type="molecule type" value="Genomic_DNA"/>
</dbReference>
<dbReference type="InterPro" id="IPR038717">
    <property type="entry name" value="Tc1-like_DDE_dom"/>
</dbReference>
<dbReference type="PANTHER" id="PTHR33939">
    <property type="entry name" value="PROTEIN CBG22215"/>
    <property type="match status" value="1"/>
</dbReference>
<evidence type="ECO:0000313" key="4">
    <source>
        <dbReference type="Proteomes" id="UP001159042"/>
    </source>
</evidence>
<keyword evidence="4" id="KW-1185">Reference proteome</keyword>
<protein>
    <recommendedName>
        <fullName evidence="2">Tc1-like transposase DDE domain-containing protein</fullName>
    </recommendedName>
</protein>
<feature type="domain" description="Tc1-like transposase DDE" evidence="2">
    <location>
        <begin position="65"/>
        <end position="192"/>
    </location>
</feature>
<gene>
    <name evidence="3" type="ORF">NQ315_014392</name>
</gene>
<dbReference type="PANTHER" id="PTHR33939:SF1">
    <property type="entry name" value="DUF4371 DOMAIN-CONTAINING PROTEIN"/>
    <property type="match status" value="1"/>
</dbReference>
<comment type="caution">
    <text evidence="3">The sequence shown here is derived from an EMBL/GenBank/DDBJ whole genome shotgun (WGS) entry which is preliminary data.</text>
</comment>
<dbReference type="GO" id="GO:0003676">
    <property type="term" value="F:nucleic acid binding"/>
    <property type="evidence" value="ECO:0007669"/>
    <property type="project" value="InterPro"/>
</dbReference>
<sequence>MNFLRYFIITLYSKGSKRMSWQDDNVKSVRKSEGYDGKRYIVLHAGTSKGFVKDVDLLFCSKSKVADYHGEMNSNIFTKWVEERLIPNLKEPSLIVMDNAPYHNVSIEKQPSTSSRRMELIEWLHKYNIIYDEKMTNAELLLLAKRHRQEDRYVIDDLLRKHGHEVLRLPPYHCEFNAIDLIWAKAKGDYNDNIGRDEALEFCNEEVWYKCVRHTEKVNSEWHEREKYIINCVADVEPIIIDVNDLSSKSSSLGSDVKFEQLLPIDIIEGGIALTDILFSVDLSIEKILHNVGGFSVLDFSSFSYCSFDLAGNILDTAMFAIFATSAGVSLSLLLSITTKEKYKLDFLRSPYLSGAVGNGLVKIFREKSFVSTIYHQKTLGGLSSLRRRTRRKNSEYEGSDKVVNTFLIIGITAVSSIEDLIGIGPDTTENKRTVYCRPDRNRPEVRRKKKGQEIIFKNFKQLLKAEKTYYYFMSDSEEILELTNRLNNLLTLSENENTTVQSKFNMALPQISVKDYMELIPRFDGDPTILSSFISACENVLTLMAPNNDAIRISFTLMHIRTKIVGKAASVLAARTYQTFPELKTILISIFGDQRNEESLLSDLNLLRQKPNETSFQFADRCIDLRCLLLSKVECSDLERDQKNIKIEMYNKTALRAYLTGLNPNMSHLLRCKSPATLEQAIQYTAEEENIDYHRSLIKSNNPQSSHSHSNQTKIQIKKPNTRTYPMHLPTNTQTNNVANSTNTLRPFPQQNTSFKPVWPNTFQNQHQKSHVHRPMHNAFAPQNAPKPNFKPVPMEVSSGTMRTFKPPSNHFKTNQPQRKYTVEELHAQDQSEIPNCYSSQENLYFTDNEYVAYAEDTEYFEDRENINDDEKFHIPASEVNPQNK</sequence>
<accession>A0AAV8VEV7</accession>
<reference evidence="3 4" key="1">
    <citation type="journal article" date="2023" name="Insect Mol. Biol.">
        <title>Genome sequencing provides insights into the evolution of gene families encoding plant cell wall-degrading enzymes in longhorned beetles.</title>
        <authorList>
            <person name="Shin N.R."/>
            <person name="Okamura Y."/>
            <person name="Kirsch R."/>
            <person name="Pauchet Y."/>
        </authorList>
    </citation>
    <scope>NUCLEOTIDE SEQUENCE [LARGE SCALE GENOMIC DNA]</scope>
    <source>
        <strain evidence="3">EAD_L_NR</strain>
    </source>
</reference>
<name>A0AAV8VEV7_9CUCU</name>
<dbReference type="Proteomes" id="UP001159042">
    <property type="component" value="Unassembled WGS sequence"/>
</dbReference>
<evidence type="ECO:0000259" key="2">
    <source>
        <dbReference type="Pfam" id="PF13358"/>
    </source>
</evidence>
<proteinExistence type="predicted"/>
<dbReference type="Gene3D" id="3.30.420.10">
    <property type="entry name" value="Ribonuclease H-like superfamily/Ribonuclease H"/>
    <property type="match status" value="1"/>
</dbReference>